<dbReference type="RefSeq" id="WP_013614833.1">
    <property type="nucleotide sequence ID" value="NC_015161.1"/>
</dbReference>
<keyword evidence="2" id="KW-0378">Hydrolase</keyword>
<evidence type="ECO:0000313" key="5">
    <source>
        <dbReference type="Proteomes" id="UP000007718"/>
    </source>
</evidence>
<dbReference type="EMBL" id="CP002536">
    <property type="protein sequence ID" value="ADY26224.1"/>
    <property type="molecule type" value="Genomic_DNA"/>
</dbReference>
<dbReference type="SUPFAM" id="SSF50494">
    <property type="entry name" value="Trypsin-like serine proteases"/>
    <property type="match status" value="1"/>
</dbReference>
<dbReference type="Pfam" id="PF13180">
    <property type="entry name" value="PDZ_2"/>
    <property type="match status" value="1"/>
</dbReference>
<name>F0RN82_DEIPM</name>
<dbReference type="Gene3D" id="2.30.42.10">
    <property type="match status" value="1"/>
</dbReference>
<dbReference type="STRING" id="693977.Deipr_1072"/>
<keyword evidence="1" id="KW-0645">Protease</keyword>
<reference evidence="4 5" key="2">
    <citation type="journal article" date="2012" name="Stand. Genomic Sci.">
        <title>Complete genome sequence of the orange-red pigmented, radioresistant Deinococcus proteolyticus type strain (MRP(T)).</title>
        <authorList>
            <person name="Copeland A."/>
            <person name="Zeytun A."/>
            <person name="Yassawong M."/>
            <person name="Nolan M."/>
            <person name="Lucas S."/>
            <person name="Hammon N."/>
            <person name="Deshpande S."/>
            <person name="Cheng J.F."/>
            <person name="Han C."/>
            <person name="Tapia R."/>
            <person name="Goodwin L.A."/>
            <person name="Pitluck S."/>
            <person name="Mavromatis K."/>
            <person name="Liolios K."/>
            <person name="Pagani I."/>
            <person name="Ivanova N."/>
            <person name="Mikhailova N."/>
            <person name="Pati A."/>
            <person name="Chen A."/>
            <person name="Palaniappan K."/>
            <person name="Land M."/>
            <person name="Hauser L."/>
            <person name="Jeffries C.D."/>
            <person name="Brambilla E.M."/>
            <person name="Rohde M."/>
            <person name="Sikorski J."/>
            <person name="Pukall R."/>
            <person name="Goker M."/>
            <person name="Detter J.C."/>
            <person name="Woyke T."/>
            <person name="Bristow J."/>
            <person name="Eisen J.A."/>
            <person name="Markowitz V."/>
            <person name="Hugenholtz P."/>
            <person name="Kyrpides N.C."/>
            <person name="Klenk H.P."/>
            <person name="Lapidus A."/>
        </authorList>
    </citation>
    <scope>NUCLEOTIDE SEQUENCE [LARGE SCALE GENOMIC DNA]</scope>
    <source>
        <strain evidence="5">ATCC 35074 / DSM 20540 / JCM 6276 / NBRC 101906 / NCIMB 13154 / VKM Ac-1939 / CCM 2703 / MRP</strain>
    </source>
</reference>
<dbReference type="InterPro" id="IPR036034">
    <property type="entry name" value="PDZ_sf"/>
</dbReference>
<dbReference type="OrthoDB" id="9758917at2"/>
<dbReference type="SMART" id="SM00228">
    <property type="entry name" value="PDZ"/>
    <property type="match status" value="1"/>
</dbReference>
<dbReference type="AlphaFoldDB" id="F0RN82"/>
<dbReference type="InterPro" id="IPR001940">
    <property type="entry name" value="Peptidase_S1C"/>
</dbReference>
<reference evidence="5" key="1">
    <citation type="submission" date="2011-02" db="EMBL/GenBank/DDBJ databases">
        <title>The complete sequence of chromosome of Deinococcus proteolyticus DSM 20540.</title>
        <authorList>
            <consortium name="US DOE Joint Genome Institute (JGI-PGF)"/>
            <person name="Lucas S."/>
            <person name="Copeland A."/>
            <person name="Lapidus A."/>
            <person name="Bruce D."/>
            <person name="Goodwin L."/>
            <person name="Pitluck S."/>
            <person name="Kyrpides N."/>
            <person name="Mavromatis K."/>
            <person name="Pagani I."/>
            <person name="Ivanova N."/>
            <person name="Ovchinnikova G."/>
            <person name="Zeytun A."/>
            <person name="Detter J.C."/>
            <person name="Han C."/>
            <person name="Land M."/>
            <person name="Hauser L."/>
            <person name="Markowitz V."/>
            <person name="Cheng J.-F."/>
            <person name="Hugenholtz P."/>
            <person name="Woyke T."/>
            <person name="Wu D."/>
            <person name="Pukall R."/>
            <person name="Steenblock K."/>
            <person name="Brambilla E."/>
            <person name="Klenk H.-P."/>
            <person name="Eisen J.A."/>
        </authorList>
    </citation>
    <scope>NUCLEOTIDE SEQUENCE [LARGE SCALE GENOMIC DNA]</scope>
    <source>
        <strain evidence="5">ATCC 35074 / DSM 20540 / JCM 6276 / NBRC 101906 / NCIMB 13154 / VKM Ac-1939 / CCM 2703 / MRP</strain>
    </source>
</reference>
<evidence type="ECO:0000256" key="1">
    <source>
        <dbReference type="ARBA" id="ARBA00022670"/>
    </source>
</evidence>
<dbReference type="InterPro" id="IPR001478">
    <property type="entry name" value="PDZ"/>
</dbReference>
<dbReference type="KEGG" id="dpt:Deipr_1072"/>
<dbReference type="Proteomes" id="UP000007718">
    <property type="component" value="Chromosome"/>
</dbReference>
<proteinExistence type="predicted"/>
<dbReference type="Pfam" id="PF13365">
    <property type="entry name" value="Trypsin_2"/>
    <property type="match status" value="1"/>
</dbReference>
<dbReference type="PRINTS" id="PR00834">
    <property type="entry name" value="PROTEASES2C"/>
</dbReference>
<gene>
    <name evidence="4" type="ordered locus">Deipr_1072</name>
</gene>
<evidence type="ECO:0000256" key="2">
    <source>
        <dbReference type="ARBA" id="ARBA00022801"/>
    </source>
</evidence>
<keyword evidence="5" id="KW-1185">Reference proteome</keyword>
<sequence length="426" mass="43990">MNRVLPALGITALLAAGAYGGYQFSELRGEPAQVVQLDPSADPASGAATASTAQARAVTTAASAPALAADSAARTESEQNTASVVKSSSDGLVFIETTSTVQPNLQQQMLEQLFGQGSREPLTPREAQGLGSGFFVTSSGDILTNYHVVQDADEITVRLHNDTRSYPAEVVGTAPDYDLALIRAKNLPKEEIHALPLGDDKSLEVGLKAIALGAPFGLDFSVSEGIISSLEREAPVGVGDVLQPVIQTDAAINPGNSGGPLLNSAGQVVGVNTQILTGGIGQSAGVGFAIPVSTVKGLLPQLQSGEEIKTPVMGISMLDLSSADPELRGEAGLPETGVLVTRVFPGSPAAAAGLKAAEPVRRDDGSVMPNSDADVITAVDGKQVDSSEDIRTAMIGKRVGDTVRLTVQRGKKTSQLDVKLTDFRFN</sequence>
<dbReference type="InterPro" id="IPR009003">
    <property type="entry name" value="Peptidase_S1_PA"/>
</dbReference>
<dbReference type="GO" id="GO:0006508">
    <property type="term" value="P:proteolysis"/>
    <property type="evidence" value="ECO:0007669"/>
    <property type="project" value="UniProtKB-KW"/>
</dbReference>
<dbReference type="PANTHER" id="PTHR43343:SF3">
    <property type="entry name" value="PROTEASE DO-LIKE 8, CHLOROPLASTIC"/>
    <property type="match status" value="1"/>
</dbReference>
<dbReference type="PANTHER" id="PTHR43343">
    <property type="entry name" value="PEPTIDASE S12"/>
    <property type="match status" value="1"/>
</dbReference>
<dbReference type="SUPFAM" id="SSF50156">
    <property type="entry name" value="PDZ domain-like"/>
    <property type="match status" value="1"/>
</dbReference>
<dbReference type="GO" id="GO:0004252">
    <property type="term" value="F:serine-type endopeptidase activity"/>
    <property type="evidence" value="ECO:0007669"/>
    <property type="project" value="InterPro"/>
</dbReference>
<evidence type="ECO:0000259" key="3">
    <source>
        <dbReference type="PROSITE" id="PS50106"/>
    </source>
</evidence>
<feature type="domain" description="PDZ" evidence="3">
    <location>
        <begin position="299"/>
        <end position="411"/>
    </location>
</feature>
<organism evidence="4 5">
    <name type="scientific">Deinococcus proteolyticus (strain ATCC 35074 / DSM 20540 / JCM 6276 / NBRC 101906 / NCIMB 13154 / VKM Ac-1939 / CCM 2703 / MRP)</name>
    <dbReference type="NCBI Taxonomy" id="693977"/>
    <lineage>
        <taxon>Bacteria</taxon>
        <taxon>Thermotogati</taxon>
        <taxon>Deinococcota</taxon>
        <taxon>Deinococci</taxon>
        <taxon>Deinococcales</taxon>
        <taxon>Deinococcaceae</taxon>
        <taxon>Deinococcus</taxon>
    </lineage>
</organism>
<dbReference type="InterPro" id="IPR051201">
    <property type="entry name" value="Chloro_Bact_Ser_Proteases"/>
</dbReference>
<dbReference type="HOGENOM" id="CLU_020120_2_0_0"/>
<accession>F0RN82</accession>
<evidence type="ECO:0000313" key="4">
    <source>
        <dbReference type="EMBL" id="ADY26224.1"/>
    </source>
</evidence>
<protein>
    <submittedName>
        <fullName evidence="4">Peptidase S1 and S6 chymotrypsin/Hap</fullName>
    </submittedName>
</protein>
<dbReference type="eggNOG" id="COG0265">
    <property type="taxonomic scope" value="Bacteria"/>
</dbReference>
<dbReference type="PROSITE" id="PS50106">
    <property type="entry name" value="PDZ"/>
    <property type="match status" value="1"/>
</dbReference>
<dbReference type="Gene3D" id="2.40.10.120">
    <property type="match status" value="1"/>
</dbReference>